<dbReference type="KEGG" id="dhe:111592745"/>
<reference evidence="3" key="1">
    <citation type="submission" date="2025-08" db="UniProtKB">
        <authorList>
            <consortium name="RefSeq"/>
        </authorList>
    </citation>
    <scope>IDENTIFICATION</scope>
    <source>
        <strain evidence="3">15085-1641.00</strain>
        <tissue evidence="3">Whole body</tissue>
    </source>
</reference>
<feature type="signal peptide" evidence="1">
    <location>
        <begin position="1"/>
        <end position="21"/>
    </location>
</feature>
<dbReference type="AlphaFoldDB" id="A0A6J1L3C3"/>
<keyword evidence="2" id="KW-1185">Reference proteome</keyword>
<evidence type="ECO:0000313" key="3">
    <source>
        <dbReference type="RefSeq" id="XP_023160910.2"/>
    </source>
</evidence>
<keyword evidence="1" id="KW-0732">Signal</keyword>
<proteinExistence type="predicted"/>
<dbReference type="RefSeq" id="XP_023160910.2">
    <property type="nucleotide sequence ID" value="XM_023305142.2"/>
</dbReference>
<evidence type="ECO:0000313" key="2">
    <source>
        <dbReference type="Proteomes" id="UP000504633"/>
    </source>
</evidence>
<name>A0A6J1L3C3_DROHY</name>
<dbReference type="OrthoDB" id="7868429at2759"/>
<evidence type="ECO:0000256" key="1">
    <source>
        <dbReference type="SAM" id="SignalP"/>
    </source>
</evidence>
<protein>
    <submittedName>
        <fullName evidence="3">Uncharacterized protein LOC111592745</fullName>
    </submittedName>
</protein>
<gene>
    <name evidence="3" type="primary">LOC111592745</name>
</gene>
<feature type="chain" id="PRO_5026794166" evidence="1">
    <location>
        <begin position="22"/>
        <end position="230"/>
    </location>
</feature>
<sequence>MWRLLFIVFLGILLCSLDCQAACYTCGATSNVACISDSQFQFCANNQTIGPINSCPAGSYCTSQTTICDKNPALKACGTCGKCNEQGTFACTGPRTFALCLGSSRPSNITSSCTGDLVCNMDLPEICGSAAVTSATCAEQTATTEPITTASTTTESTPLSLDAFCRAAFKGIPIHAIPNDRDCTSYIYCRFYINTWTGRIIDCPSNKPYFNGRTLCCGTVKATLPGCLQG</sequence>
<accession>A0A6J1L3C3</accession>
<dbReference type="Proteomes" id="UP000504633">
    <property type="component" value="Unplaced"/>
</dbReference>
<dbReference type="GeneID" id="111592745"/>
<dbReference type="OMA" id="ECNICSS"/>
<organism evidence="2 3">
    <name type="scientific">Drosophila hydei</name>
    <name type="common">Fruit fly</name>
    <dbReference type="NCBI Taxonomy" id="7224"/>
    <lineage>
        <taxon>Eukaryota</taxon>
        <taxon>Metazoa</taxon>
        <taxon>Ecdysozoa</taxon>
        <taxon>Arthropoda</taxon>
        <taxon>Hexapoda</taxon>
        <taxon>Insecta</taxon>
        <taxon>Pterygota</taxon>
        <taxon>Neoptera</taxon>
        <taxon>Endopterygota</taxon>
        <taxon>Diptera</taxon>
        <taxon>Brachycera</taxon>
        <taxon>Muscomorpha</taxon>
        <taxon>Ephydroidea</taxon>
        <taxon>Drosophilidae</taxon>
        <taxon>Drosophila</taxon>
    </lineage>
</organism>